<evidence type="ECO:0000256" key="6">
    <source>
        <dbReference type="ARBA" id="ARBA00023242"/>
    </source>
</evidence>
<dbReference type="GeneID" id="92209581"/>
<gene>
    <name evidence="9" type="ORF">LODBEIA_P43850</name>
</gene>
<keyword evidence="5" id="KW-0159">Chromosome partition</keyword>
<dbReference type="RefSeq" id="XP_066831323.1">
    <property type="nucleotide sequence ID" value="XM_066974600.1"/>
</dbReference>
<dbReference type="InterPro" id="IPR019440">
    <property type="entry name" value="MAU2"/>
</dbReference>
<evidence type="ECO:0000313" key="10">
    <source>
        <dbReference type="Proteomes" id="UP001497383"/>
    </source>
</evidence>
<dbReference type="Proteomes" id="UP001497383">
    <property type="component" value="Chromosome 5"/>
</dbReference>
<organism evidence="9 10">
    <name type="scientific">Lodderomyces beijingensis</name>
    <dbReference type="NCBI Taxonomy" id="1775926"/>
    <lineage>
        <taxon>Eukaryota</taxon>
        <taxon>Fungi</taxon>
        <taxon>Dikarya</taxon>
        <taxon>Ascomycota</taxon>
        <taxon>Saccharomycotina</taxon>
        <taxon>Pichiomycetes</taxon>
        <taxon>Debaryomycetaceae</taxon>
        <taxon>Candida/Lodderomyces clade</taxon>
        <taxon>Lodderomyces</taxon>
    </lineage>
</organism>
<keyword evidence="4" id="KW-0498">Mitosis</keyword>
<comment type="subcellular location">
    <subcellularLocation>
        <location evidence="1">Nucleus</location>
    </subcellularLocation>
</comment>
<keyword evidence="7" id="KW-0131">Cell cycle</keyword>
<feature type="compositionally biased region" description="Low complexity" evidence="8">
    <location>
        <begin position="67"/>
        <end position="84"/>
    </location>
</feature>
<evidence type="ECO:0000256" key="8">
    <source>
        <dbReference type="SAM" id="MobiDB-lite"/>
    </source>
</evidence>
<dbReference type="Pfam" id="PF10345">
    <property type="entry name" value="Cohesin_load"/>
    <property type="match status" value="1"/>
</dbReference>
<feature type="region of interest" description="Disordered" evidence="8">
    <location>
        <begin position="1"/>
        <end position="106"/>
    </location>
</feature>
<keyword evidence="10" id="KW-1185">Reference proteome</keyword>
<name>A0ABP0ZST3_9ASCO</name>
<dbReference type="EMBL" id="OZ022409">
    <property type="protein sequence ID" value="CAK9440285.1"/>
    <property type="molecule type" value="Genomic_DNA"/>
</dbReference>
<protein>
    <recommendedName>
        <fullName evidence="11">Cohesin loading factor</fullName>
    </recommendedName>
</protein>
<accession>A0ABP0ZST3</accession>
<evidence type="ECO:0008006" key="11">
    <source>
        <dbReference type="Google" id="ProtNLM"/>
    </source>
</evidence>
<sequence length="855" mass="97307">MTESIAVPVPKTLDAANGSGLVEPVQQSKEQHRAKSQFSETAPDIASTYKTPIDKSTSVSPSSTANQPQTSWQEQRQWQAQSQRGAHTSGRKSSTPSMASMSKRTIVTDMYRPKVSLGSARENGKDQMASLNPISDKGYKSAPKKPLVIKGRIKHPHLAAVYSMHQLASDLAKEKRTSLKVSYFLQQSSHFISAAHEHLARFKQNYNWENYHKLVKAALRCLMLLWRKYEKDMTPRQRIVVCYRIAEIYLNETESFEVAEKYINMAIKICKSEELVEQEFYCDLLLIKVLEKTNVAVAIEHVEMKISEYGEKKIGGCQLFAECLTLIRVHYSLVDDFPVASIKLQRLVKGKQLHPSLHILASIYQAGLLIHRGDPVRAITILKEVDQVQLGSSHPFKAYLLLTTMLALLTSNDIPGAKRVLNELAFVRDESKKTNWDQWSANGETKIKIKIKVDEKEDQLTFSFPWLLKSEFLAITYFYSGLIYLNDRRTNARDYFKKALISTKEDLNSNRLAPMRFLRDRLVKSKTFRSFIQLYQQYYAFGMDDYRALYIKDLVTLNNKGIPRFEYLYLKPQLPITNYIFALYCHRKGDLQAAKYYYALVRNMTIDVDKNTDNLESLNQLTSGVECDSCRPQGKFNELYIYSSLQLVVLLDYEARELERRQGRTNSESATAWRNGIADELRAATLTEHGSDLFQYNFLSKNRLVLFTISIVLQLLNDADPNFFDSGEDVHSVLASLGEKPAFYLIHFLLSFALSAQMGASKDQEKAFEKALSVLPSSKSEPLRENGSYSASTSEVADSCRVMILRALHKNLTSNSDLGRAETNDLQQQRLCKLLSPSYNFLAKNVVVEGAEMKG</sequence>
<keyword evidence="3" id="KW-0132">Cell division</keyword>
<proteinExistence type="inferred from homology"/>
<comment type="similarity">
    <text evidence="2">Belongs to the SCC4/mau-2 family.</text>
</comment>
<reference evidence="9 10" key="1">
    <citation type="submission" date="2024-03" db="EMBL/GenBank/DDBJ databases">
        <authorList>
            <person name="Brejova B."/>
        </authorList>
    </citation>
    <scope>NUCLEOTIDE SEQUENCE [LARGE SCALE GENOMIC DNA]</scope>
    <source>
        <strain evidence="9 10">CBS 14171</strain>
    </source>
</reference>
<evidence type="ECO:0000256" key="2">
    <source>
        <dbReference type="ARBA" id="ARBA00008585"/>
    </source>
</evidence>
<feature type="compositionally biased region" description="Polar residues" evidence="8">
    <location>
        <begin position="48"/>
        <end position="66"/>
    </location>
</feature>
<evidence type="ECO:0000256" key="5">
    <source>
        <dbReference type="ARBA" id="ARBA00022829"/>
    </source>
</evidence>
<evidence type="ECO:0000256" key="7">
    <source>
        <dbReference type="ARBA" id="ARBA00023306"/>
    </source>
</evidence>
<evidence type="ECO:0000256" key="1">
    <source>
        <dbReference type="ARBA" id="ARBA00004123"/>
    </source>
</evidence>
<keyword evidence="6" id="KW-0539">Nucleus</keyword>
<feature type="compositionally biased region" description="Polar residues" evidence="8">
    <location>
        <begin position="91"/>
        <end position="105"/>
    </location>
</feature>
<evidence type="ECO:0000256" key="4">
    <source>
        <dbReference type="ARBA" id="ARBA00022776"/>
    </source>
</evidence>
<dbReference type="InterPro" id="IPR011990">
    <property type="entry name" value="TPR-like_helical_dom_sf"/>
</dbReference>
<evidence type="ECO:0000313" key="9">
    <source>
        <dbReference type="EMBL" id="CAK9440285.1"/>
    </source>
</evidence>
<evidence type="ECO:0000256" key="3">
    <source>
        <dbReference type="ARBA" id="ARBA00022618"/>
    </source>
</evidence>
<dbReference type="SUPFAM" id="SSF48452">
    <property type="entry name" value="TPR-like"/>
    <property type="match status" value="1"/>
</dbReference>